<reference evidence="2 3" key="1">
    <citation type="submission" date="2018-06" db="EMBL/GenBank/DDBJ databases">
        <title>Genomic Encyclopedia of Type Strains, Phase III (KMG-III): the genomes of soil and plant-associated and newly described type strains.</title>
        <authorList>
            <person name="Whitman W."/>
        </authorList>
    </citation>
    <scope>NUCLEOTIDE SEQUENCE [LARGE SCALE GENOMIC DNA]</scope>
    <source>
        <strain evidence="2 3">CGMCC 1.12504</strain>
    </source>
</reference>
<dbReference type="Proteomes" id="UP000249518">
    <property type="component" value="Unassembled WGS sequence"/>
</dbReference>
<keyword evidence="1" id="KW-0472">Membrane</keyword>
<dbReference type="EMBL" id="QLSV01000016">
    <property type="protein sequence ID" value="RAR46684.1"/>
    <property type="molecule type" value="Genomic_DNA"/>
</dbReference>
<protein>
    <submittedName>
        <fullName evidence="2">Uncharacterized protein</fullName>
    </submittedName>
</protein>
<sequence>MENLDLIILTIIAVVFFIAFFISTFKAYEYASKLDNPENEKQGIVARLIAYIESITEN</sequence>
<evidence type="ECO:0000256" key="1">
    <source>
        <dbReference type="SAM" id="Phobius"/>
    </source>
</evidence>
<dbReference type="RefSeq" id="WP_181456965.1">
    <property type="nucleotide sequence ID" value="NZ_QLSV01000016.1"/>
</dbReference>
<organism evidence="2 3">
    <name type="scientific">Flavobacterium lacus</name>
    <dbReference type="NCBI Taxonomy" id="1353778"/>
    <lineage>
        <taxon>Bacteria</taxon>
        <taxon>Pseudomonadati</taxon>
        <taxon>Bacteroidota</taxon>
        <taxon>Flavobacteriia</taxon>
        <taxon>Flavobacteriales</taxon>
        <taxon>Flavobacteriaceae</taxon>
        <taxon>Flavobacterium</taxon>
    </lineage>
</organism>
<feature type="transmembrane region" description="Helical" evidence="1">
    <location>
        <begin position="6"/>
        <end position="25"/>
    </location>
</feature>
<accession>A0A328WS51</accession>
<keyword evidence="1" id="KW-0812">Transmembrane</keyword>
<evidence type="ECO:0000313" key="3">
    <source>
        <dbReference type="Proteomes" id="UP000249518"/>
    </source>
</evidence>
<evidence type="ECO:0000313" key="2">
    <source>
        <dbReference type="EMBL" id="RAR46684.1"/>
    </source>
</evidence>
<gene>
    <name evidence="2" type="ORF">B0I10_11688</name>
</gene>
<dbReference type="AlphaFoldDB" id="A0A328WS51"/>
<keyword evidence="1" id="KW-1133">Transmembrane helix</keyword>
<name>A0A328WS51_9FLAO</name>
<proteinExistence type="predicted"/>
<comment type="caution">
    <text evidence="2">The sequence shown here is derived from an EMBL/GenBank/DDBJ whole genome shotgun (WGS) entry which is preliminary data.</text>
</comment>
<keyword evidence="3" id="KW-1185">Reference proteome</keyword>